<dbReference type="AlphaFoldDB" id="A0AB38D0Q0"/>
<reference evidence="1 2" key="1">
    <citation type="submission" date="2016-11" db="EMBL/GenBank/DDBJ databases">
        <authorList>
            <consortium name="Pathogen Informatics"/>
        </authorList>
    </citation>
    <scope>NUCLEOTIDE SEQUENCE [LARGE SCALE GENOMIC DNA]</scope>
    <source>
        <strain evidence="1 2">104</strain>
    </source>
</reference>
<evidence type="ECO:0000313" key="2">
    <source>
        <dbReference type="Proteomes" id="UP000185210"/>
    </source>
</evidence>
<organism evidence="1 2">
    <name type="scientific">Mycobacteroides abscessus subsp. abscessus</name>
    <dbReference type="NCBI Taxonomy" id="1185650"/>
    <lineage>
        <taxon>Bacteria</taxon>
        <taxon>Bacillati</taxon>
        <taxon>Actinomycetota</taxon>
        <taxon>Actinomycetes</taxon>
        <taxon>Mycobacteriales</taxon>
        <taxon>Mycobacteriaceae</taxon>
        <taxon>Mycobacteroides</taxon>
        <taxon>Mycobacteroides abscessus</taxon>
    </lineage>
</organism>
<accession>A0AB38D0Q0</accession>
<protein>
    <submittedName>
        <fullName evidence="1">Uncharacterized protein</fullName>
    </submittedName>
</protein>
<proteinExistence type="predicted"/>
<comment type="caution">
    <text evidence="1">The sequence shown here is derived from an EMBL/GenBank/DDBJ whole genome shotgun (WGS) entry which is preliminary data.</text>
</comment>
<dbReference type="EMBL" id="FSHM01000004">
    <property type="protein sequence ID" value="SIB19683.1"/>
    <property type="molecule type" value="Genomic_DNA"/>
</dbReference>
<gene>
    <name evidence="1" type="ORF">SAMEA2070301_03198</name>
</gene>
<evidence type="ECO:0000313" key="1">
    <source>
        <dbReference type="EMBL" id="SIB19683.1"/>
    </source>
</evidence>
<sequence>MIHCPTPHKEVYANRGVALKAMKDIRKRCKAPHSNRRYIPLEPYPCRCGEYHLCTADKAKFRRK</sequence>
<dbReference type="Proteomes" id="UP000185210">
    <property type="component" value="Unassembled WGS sequence"/>
</dbReference>
<name>A0AB38D0Q0_9MYCO</name>